<evidence type="ECO:0000259" key="10">
    <source>
        <dbReference type="Pfam" id="PF00673"/>
    </source>
</evidence>
<feature type="domain" description="Large ribosomal subunit protein uL5 N-terminal" evidence="9">
    <location>
        <begin position="10"/>
        <end position="63"/>
    </location>
</feature>
<dbReference type="EMBL" id="LNGE01000037">
    <property type="protein sequence ID" value="KYC44914.1"/>
    <property type="molecule type" value="Genomic_DNA"/>
</dbReference>
<dbReference type="PIRSF" id="PIRSF002161">
    <property type="entry name" value="Ribosomal_L5"/>
    <property type="match status" value="1"/>
</dbReference>
<accession>A0A150IQD9</accession>
<feature type="domain" description="Large ribosomal subunit protein uL5 C-terminal" evidence="10">
    <location>
        <begin position="67"/>
        <end position="166"/>
    </location>
</feature>
<dbReference type="HAMAP" id="MF_01333_A">
    <property type="entry name" value="Ribosomal_uL5_A"/>
    <property type="match status" value="1"/>
</dbReference>
<accession>A0A150IX39</accession>
<dbReference type="InterPro" id="IPR031310">
    <property type="entry name" value="Ribosomal_uL5_N"/>
</dbReference>
<dbReference type="InterPro" id="IPR022803">
    <property type="entry name" value="Ribosomal_uL5_dom_sf"/>
</dbReference>
<dbReference type="GO" id="GO:1990904">
    <property type="term" value="C:ribonucleoprotein complex"/>
    <property type="evidence" value="ECO:0007669"/>
    <property type="project" value="UniProtKB-KW"/>
</dbReference>
<dbReference type="GO" id="GO:0005840">
    <property type="term" value="C:ribosome"/>
    <property type="evidence" value="ECO:0007669"/>
    <property type="project" value="UniProtKB-KW"/>
</dbReference>
<keyword evidence="6 7" id="KW-0687">Ribonucleoprotein</keyword>
<keyword evidence="3 7" id="KW-0699">rRNA-binding</keyword>
<dbReference type="PATRIC" id="fig|1706438.3.peg.1426"/>
<evidence type="ECO:0000256" key="8">
    <source>
        <dbReference type="RuleBase" id="RU003930"/>
    </source>
</evidence>
<keyword evidence="4 7" id="KW-0694">RNA-binding</keyword>
<evidence type="ECO:0000256" key="1">
    <source>
        <dbReference type="ARBA" id="ARBA00008553"/>
    </source>
</evidence>
<evidence type="ECO:0000256" key="3">
    <source>
        <dbReference type="ARBA" id="ARBA00022730"/>
    </source>
</evidence>
<dbReference type="InterPro" id="IPR031309">
    <property type="entry name" value="Ribosomal_uL5_C"/>
</dbReference>
<dbReference type="InterPro" id="IPR022804">
    <property type="entry name" value="Ribosomal_uL5_arc"/>
</dbReference>
<dbReference type="GO" id="GO:0019843">
    <property type="term" value="F:rRNA binding"/>
    <property type="evidence" value="ECO:0007669"/>
    <property type="project" value="UniProtKB-UniRule"/>
</dbReference>
<comment type="subunit">
    <text evidence="7">Part of the 50S ribosomal subunit; contacts the 5S rRNA and probably tRNA. Forms a bridge to the 30S subunit in the 70S ribosome.</text>
</comment>
<dbReference type="EMBL" id="LNJC01000033">
    <property type="protein sequence ID" value="KYC49520.1"/>
    <property type="molecule type" value="Genomic_DNA"/>
</dbReference>
<evidence type="ECO:0000313" key="11">
    <source>
        <dbReference type="EMBL" id="KYC44914.1"/>
    </source>
</evidence>
<dbReference type="PANTHER" id="PTHR11994">
    <property type="entry name" value="60S RIBOSOMAL PROTEIN L11-RELATED"/>
    <property type="match status" value="1"/>
</dbReference>
<dbReference type="Gene3D" id="3.30.1440.10">
    <property type="match status" value="1"/>
</dbReference>
<dbReference type="GO" id="GO:0003735">
    <property type="term" value="F:structural constituent of ribosome"/>
    <property type="evidence" value="ECO:0007669"/>
    <property type="project" value="InterPro"/>
</dbReference>
<keyword evidence="2 7" id="KW-0820">tRNA-binding</keyword>
<dbReference type="SUPFAM" id="SSF55282">
    <property type="entry name" value="RL5-like"/>
    <property type="match status" value="1"/>
</dbReference>
<dbReference type="AlphaFoldDB" id="A0A150IX39"/>
<dbReference type="FunFam" id="3.30.1440.10:FF:000002">
    <property type="entry name" value="60S ribosomal protein L11"/>
    <property type="match status" value="1"/>
</dbReference>
<dbReference type="EMBL" id="LNGF01000034">
    <property type="protein sequence ID" value="KYC47082.1"/>
    <property type="molecule type" value="Genomic_DNA"/>
</dbReference>
<dbReference type="PATRIC" id="fig|1706436.3.peg.1335"/>
<dbReference type="Pfam" id="PF00673">
    <property type="entry name" value="Ribosomal_L5_C"/>
    <property type="match status" value="1"/>
</dbReference>
<dbReference type="Pfam" id="PF00281">
    <property type="entry name" value="Ribosomal_L5"/>
    <property type="match status" value="1"/>
</dbReference>
<name>A0A150IX39_9EURY</name>
<keyword evidence="5 7" id="KW-0689">Ribosomal protein</keyword>
<dbReference type="Proteomes" id="UP000092403">
    <property type="component" value="Unassembled WGS sequence"/>
</dbReference>
<dbReference type="Proteomes" id="UP000092401">
    <property type="component" value="Unassembled WGS sequence"/>
</dbReference>
<dbReference type="GO" id="GO:0000049">
    <property type="term" value="F:tRNA binding"/>
    <property type="evidence" value="ECO:0007669"/>
    <property type="project" value="UniProtKB-UniRule"/>
</dbReference>
<dbReference type="Proteomes" id="UP000091929">
    <property type="component" value="Unassembled WGS sequence"/>
</dbReference>
<evidence type="ECO:0000256" key="4">
    <source>
        <dbReference type="ARBA" id="ARBA00022884"/>
    </source>
</evidence>
<dbReference type="InterPro" id="IPR057266">
    <property type="entry name" value="Ribosomal_uL5_euk/arc-type"/>
</dbReference>
<gene>
    <name evidence="7 13" type="primary">rpl5</name>
    <name evidence="11" type="ORF">APG10_01315</name>
    <name evidence="12" type="ORF">APG11_01457</name>
    <name evidence="13" type="ORF">APG12_01420</name>
</gene>
<evidence type="ECO:0000313" key="12">
    <source>
        <dbReference type="EMBL" id="KYC47082.1"/>
    </source>
</evidence>
<dbReference type="GO" id="GO:0006412">
    <property type="term" value="P:translation"/>
    <property type="evidence" value="ECO:0007669"/>
    <property type="project" value="UniProtKB-UniRule"/>
</dbReference>
<dbReference type="PATRIC" id="fig|1706437.3.peg.1465"/>
<protein>
    <recommendedName>
        <fullName evidence="7">Large ribosomal subunit protein uL5</fullName>
    </recommendedName>
</protein>
<dbReference type="NCBIfam" id="NF003258">
    <property type="entry name" value="PRK04219.1"/>
    <property type="match status" value="1"/>
</dbReference>
<reference evidence="14 15" key="1">
    <citation type="journal article" date="2016" name="ISME J.">
        <title>Chasing the elusive Euryarchaeota class WSA2: genomes reveal a uniquely fastidious methyl-reducing methanogen.</title>
        <authorList>
            <person name="Nobu M.K."/>
            <person name="Narihiro T."/>
            <person name="Kuroda K."/>
            <person name="Mei R."/>
            <person name="Liu W.T."/>
        </authorList>
    </citation>
    <scope>NUCLEOTIDE SEQUENCE [LARGE SCALE GENOMIC DNA]</scope>
    <source>
        <strain evidence="11">B03fssc0709_Meth_Bin005</strain>
        <strain evidence="12">B15fssc0709_Meth_Bin003</strain>
        <strain evidence="13">BMIXfssc0709_Meth_Bin006</strain>
    </source>
</reference>
<evidence type="ECO:0000256" key="6">
    <source>
        <dbReference type="ARBA" id="ARBA00023274"/>
    </source>
</evidence>
<organism evidence="13 16">
    <name type="scientific">Candidatus Methanofastidiosum methylothiophilum</name>
    <dbReference type="NCBI Taxonomy" id="1705564"/>
    <lineage>
        <taxon>Archaea</taxon>
        <taxon>Methanobacteriati</taxon>
        <taxon>Methanobacteriota</taxon>
        <taxon>Stenosarchaea group</taxon>
        <taxon>Candidatus Methanofastidiosia</taxon>
        <taxon>Candidatus Methanofastidiosales</taxon>
        <taxon>Candidatus Methanofastidiosaceae</taxon>
        <taxon>Candidatus Methanofastidiosum</taxon>
    </lineage>
</organism>
<dbReference type="InterPro" id="IPR002132">
    <property type="entry name" value="Ribosomal_uL5"/>
</dbReference>
<accession>A0A150IJV6</accession>
<proteinExistence type="inferred from homology"/>
<evidence type="ECO:0000256" key="2">
    <source>
        <dbReference type="ARBA" id="ARBA00022555"/>
    </source>
</evidence>
<evidence type="ECO:0000313" key="15">
    <source>
        <dbReference type="Proteomes" id="UP000092401"/>
    </source>
</evidence>
<evidence type="ECO:0000259" key="9">
    <source>
        <dbReference type="Pfam" id="PF00281"/>
    </source>
</evidence>
<sequence length="176" mass="20270">MEEIQKSWENPMRKPYLSKVTVNIGVGESGEKLEKAKALLEFLTGQAPIKNNARQTNKDFAIRKSEPIAVSVTLRREKASKFLMRTLEAVEFNLKERSFDNHGNFSFGIKEHIDLPDVQYDPDVGIFGMDVCVNLQKRGFRVKERRIKKSHIPRKHQLTKQEGILFAKQEFGVNII</sequence>
<evidence type="ECO:0000313" key="13">
    <source>
        <dbReference type="EMBL" id="KYC49520.1"/>
    </source>
</evidence>
<comment type="function">
    <text evidence="7">This is 1 of the proteins that bind and probably mediate the attachment of the 5S RNA into the large ribosomal subunit, where it forms part of the central protuberance. In the 70S ribosome it contacts protein S13 of the 30S subunit (bridge B1b), connecting the 2 subunits; this bridge is implicated in subunit movement. May contact the P site tRNA; the 5S rRNA and some of its associated proteins might help stabilize positioning of ribosome-bound tRNAs.</text>
</comment>
<evidence type="ECO:0000256" key="7">
    <source>
        <dbReference type="HAMAP-Rule" id="MF_01333"/>
    </source>
</evidence>
<evidence type="ECO:0000256" key="5">
    <source>
        <dbReference type="ARBA" id="ARBA00022980"/>
    </source>
</evidence>
<evidence type="ECO:0000313" key="16">
    <source>
        <dbReference type="Proteomes" id="UP000092403"/>
    </source>
</evidence>
<comment type="caution">
    <text evidence="13">The sequence shown here is derived from an EMBL/GenBank/DDBJ whole genome shotgun (WGS) entry which is preliminary data.</text>
</comment>
<evidence type="ECO:0000313" key="14">
    <source>
        <dbReference type="Proteomes" id="UP000091929"/>
    </source>
</evidence>
<comment type="similarity">
    <text evidence="1 7 8">Belongs to the universal ribosomal protein uL5 family.</text>
</comment>